<organism evidence="2 3">
    <name type="scientific">Eumeta variegata</name>
    <name type="common">Bagworm moth</name>
    <name type="synonym">Eumeta japonica</name>
    <dbReference type="NCBI Taxonomy" id="151549"/>
    <lineage>
        <taxon>Eukaryota</taxon>
        <taxon>Metazoa</taxon>
        <taxon>Ecdysozoa</taxon>
        <taxon>Arthropoda</taxon>
        <taxon>Hexapoda</taxon>
        <taxon>Insecta</taxon>
        <taxon>Pterygota</taxon>
        <taxon>Neoptera</taxon>
        <taxon>Endopterygota</taxon>
        <taxon>Lepidoptera</taxon>
        <taxon>Glossata</taxon>
        <taxon>Ditrysia</taxon>
        <taxon>Tineoidea</taxon>
        <taxon>Psychidae</taxon>
        <taxon>Oiketicinae</taxon>
        <taxon>Eumeta</taxon>
    </lineage>
</organism>
<reference evidence="2 3" key="1">
    <citation type="journal article" date="2019" name="Commun. Biol.">
        <title>The bagworm genome reveals a unique fibroin gene that provides high tensile strength.</title>
        <authorList>
            <person name="Kono N."/>
            <person name="Nakamura H."/>
            <person name="Ohtoshi R."/>
            <person name="Tomita M."/>
            <person name="Numata K."/>
            <person name="Arakawa K."/>
        </authorList>
    </citation>
    <scope>NUCLEOTIDE SEQUENCE [LARGE SCALE GENOMIC DNA]</scope>
</reference>
<proteinExistence type="predicted"/>
<gene>
    <name evidence="2" type="ORF">EVAR_87912_1</name>
</gene>
<dbReference type="AlphaFoldDB" id="A0A4C1WTV4"/>
<feature type="region of interest" description="Disordered" evidence="1">
    <location>
        <begin position="19"/>
        <end position="47"/>
    </location>
</feature>
<evidence type="ECO:0000313" key="2">
    <source>
        <dbReference type="EMBL" id="GBP54838.1"/>
    </source>
</evidence>
<sequence>MNIIKHKISKIRFHATGKPGLQRIDSGSGAGPAFCSSSRRGHADESLAPDRSNEIAVNTYPFILTKGRVIYLVRAGCGGAALARFIFQRPAGPLCGASCQRRAPPTIVGSSQTWSNPILSSNETNDCDVTTCTREDASEQARPGGDAI</sequence>
<keyword evidence="3" id="KW-1185">Reference proteome</keyword>
<accession>A0A4C1WTV4</accession>
<evidence type="ECO:0000313" key="3">
    <source>
        <dbReference type="Proteomes" id="UP000299102"/>
    </source>
</evidence>
<evidence type="ECO:0000256" key="1">
    <source>
        <dbReference type="SAM" id="MobiDB-lite"/>
    </source>
</evidence>
<comment type="caution">
    <text evidence="2">The sequence shown here is derived from an EMBL/GenBank/DDBJ whole genome shotgun (WGS) entry which is preliminary data.</text>
</comment>
<protein>
    <submittedName>
        <fullName evidence="2">Uncharacterized protein</fullName>
    </submittedName>
</protein>
<dbReference type="EMBL" id="BGZK01000655">
    <property type="protein sequence ID" value="GBP54838.1"/>
    <property type="molecule type" value="Genomic_DNA"/>
</dbReference>
<dbReference type="Proteomes" id="UP000299102">
    <property type="component" value="Unassembled WGS sequence"/>
</dbReference>
<name>A0A4C1WTV4_EUMVA</name>